<comment type="caution">
    <text evidence="1">The sequence shown here is derived from an EMBL/GenBank/DDBJ whole genome shotgun (WGS) entry which is preliminary data.</text>
</comment>
<keyword evidence="2" id="KW-1185">Reference proteome</keyword>
<evidence type="ECO:0000313" key="1">
    <source>
        <dbReference type="EMBL" id="NKZ19982.1"/>
    </source>
</evidence>
<organism evidence="1 2">
    <name type="scientific">Streptococcus ovuberis</name>
    <dbReference type="NCBI Taxonomy" id="1936207"/>
    <lineage>
        <taxon>Bacteria</taxon>
        <taxon>Bacillati</taxon>
        <taxon>Bacillota</taxon>
        <taxon>Bacilli</taxon>
        <taxon>Lactobacillales</taxon>
        <taxon>Streptococcaceae</taxon>
        <taxon>Streptococcus</taxon>
    </lineage>
</organism>
<dbReference type="RefSeq" id="WP_168548736.1">
    <property type="nucleotide sequence ID" value="NZ_JAAXPR010000004.1"/>
</dbReference>
<gene>
    <name evidence="1" type="ORF">HF992_03820</name>
</gene>
<accession>A0A7X6S0P4</accession>
<dbReference type="EMBL" id="JAAXPR010000004">
    <property type="protein sequence ID" value="NKZ19982.1"/>
    <property type="molecule type" value="Genomic_DNA"/>
</dbReference>
<evidence type="ECO:0000313" key="2">
    <source>
        <dbReference type="Proteomes" id="UP000522720"/>
    </source>
</evidence>
<protein>
    <submittedName>
        <fullName evidence="1">Uncharacterized protein</fullName>
    </submittedName>
</protein>
<sequence>METNRLCLSNVLQAIILTNKTEEKHFGWTTQEIAINELFQLFGVQTLKNNYYVLPPQCSLYFQQRKNIPTKLRRFFYQNNHSQERLTAISQELQKERNFPTKLVAQKIRCLTFEKHHILEPDDPKIDSDFLCQLIQQQRYADYLTWVFFYCLTRLSNTETFSNHDLLNSEFIQQDFLDQIQRKQFYEFYHHDIVVIPRMAQRNFKIIHKKSYQTYFPKPSEPQKDYFEFKYSFTQKELLDSSRLTSLIINGVEYILEVEAEERYVENDKYPYKVFYRLRSFAHQDSYLVQTEHEYIAPFPIRIKHFKLLSPAKQFKCNVRIQSHQSHKFVLILKQFGDYNPNKNNIDMTVPNATMSYFENKNWTFPSSGYSYLIKPRDDFWQECLPLAPTSEAEDFPKAY</sequence>
<proteinExistence type="predicted"/>
<dbReference type="Proteomes" id="UP000522720">
    <property type="component" value="Unassembled WGS sequence"/>
</dbReference>
<name>A0A7X6S0P4_9STRE</name>
<dbReference type="AlphaFoldDB" id="A0A7X6S0P4"/>
<reference evidence="1 2" key="1">
    <citation type="submission" date="2020-04" db="EMBL/GenBank/DDBJ databases">
        <title>MicrobeNet Type strains.</title>
        <authorList>
            <person name="Nicholson A.C."/>
        </authorList>
    </citation>
    <scope>NUCLEOTIDE SEQUENCE [LARGE SCALE GENOMIC DNA]</scope>
    <source>
        <strain evidence="1 2">CCUG 69612</strain>
    </source>
</reference>